<dbReference type="AlphaFoldDB" id="A0A368Y185"/>
<reference evidence="1 2" key="1">
    <citation type="submission" date="2018-07" db="EMBL/GenBank/DDBJ databases">
        <title>Genomic Encyclopedia of Type Strains, Phase IV (KMG-IV): sequencing the most valuable type-strain genomes for metagenomic binning, comparative biology and taxonomic classification.</title>
        <authorList>
            <person name="Goeker M."/>
        </authorList>
    </citation>
    <scope>NUCLEOTIDE SEQUENCE [LARGE SCALE GENOMIC DNA]</scope>
    <source>
        <strain evidence="1 2">DSM 21634</strain>
    </source>
</reference>
<accession>A0A368Y185</accession>
<proteinExistence type="predicted"/>
<dbReference type="RefSeq" id="WP_147282812.1">
    <property type="nucleotide sequence ID" value="NZ_QPJK01000002.1"/>
</dbReference>
<dbReference type="Proteomes" id="UP000252884">
    <property type="component" value="Unassembled WGS sequence"/>
</dbReference>
<organism evidence="1 2">
    <name type="scientific">Pseudorhodoferax soli</name>
    <dbReference type="NCBI Taxonomy" id="545864"/>
    <lineage>
        <taxon>Bacteria</taxon>
        <taxon>Pseudomonadati</taxon>
        <taxon>Pseudomonadota</taxon>
        <taxon>Betaproteobacteria</taxon>
        <taxon>Burkholderiales</taxon>
        <taxon>Comamonadaceae</taxon>
    </lineage>
</organism>
<dbReference type="OrthoDB" id="6638408at2"/>
<sequence>MTKRLWTKEDEAQLRALYPVTSVQQISQLTGRNGPAIYKRAHELGLKKLHHPARNWRPIGSERLDRGILIRKVTDTGNPKKDWRRVDVIEWEAIHGPVPPGYTLMLKDCNGPRTVENLALFTKQEHFARTSVRNLPPEVAALYQLKGQITRAVRQRMEKEQQAPSPPSGDT</sequence>
<name>A0A368Y185_9BURK</name>
<gene>
    <name evidence="1" type="ORF">DES41_102159</name>
</gene>
<protein>
    <recommendedName>
        <fullName evidence="3">HNH endonuclease</fullName>
    </recommendedName>
</protein>
<evidence type="ECO:0008006" key="3">
    <source>
        <dbReference type="Google" id="ProtNLM"/>
    </source>
</evidence>
<evidence type="ECO:0000313" key="2">
    <source>
        <dbReference type="Proteomes" id="UP000252884"/>
    </source>
</evidence>
<comment type="caution">
    <text evidence="1">The sequence shown here is derived from an EMBL/GenBank/DDBJ whole genome shotgun (WGS) entry which is preliminary data.</text>
</comment>
<evidence type="ECO:0000313" key="1">
    <source>
        <dbReference type="EMBL" id="RCW73845.1"/>
    </source>
</evidence>
<dbReference type="EMBL" id="QPJK01000002">
    <property type="protein sequence ID" value="RCW73845.1"/>
    <property type="molecule type" value="Genomic_DNA"/>
</dbReference>
<keyword evidence="2" id="KW-1185">Reference proteome</keyword>